<sequence>MFKIESGPGVFSNENTPPFDFQSCSASEIKRYEMITITVKLSIYISKVK</sequence>
<reference evidence="1" key="1">
    <citation type="submission" date="2019-08" db="EMBL/GenBank/DDBJ databases">
        <authorList>
            <person name="Kucharzyk K."/>
            <person name="Murdoch R.W."/>
            <person name="Higgins S."/>
            <person name="Loffler F."/>
        </authorList>
    </citation>
    <scope>NUCLEOTIDE SEQUENCE</scope>
</reference>
<comment type="caution">
    <text evidence="1">The sequence shown here is derived from an EMBL/GenBank/DDBJ whole genome shotgun (WGS) entry which is preliminary data.</text>
</comment>
<name>A0A644TE33_9ZZZZ</name>
<gene>
    <name evidence="1" type="ORF">SDC9_10891</name>
</gene>
<dbReference type="AlphaFoldDB" id="A0A644TE33"/>
<organism evidence="1">
    <name type="scientific">bioreactor metagenome</name>
    <dbReference type="NCBI Taxonomy" id="1076179"/>
    <lineage>
        <taxon>unclassified sequences</taxon>
        <taxon>metagenomes</taxon>
        <taxon>ecological metagenomes</taxon>
    </lineage>
</organism>
<protein>
    <submittedName>
        <fullName evidence="1">Uncharacterized protein</fullName>
    </submittedName>
</protein>
<evidence type="ECO:0000313" key="1">
    <source>
        <dbReference type="EMBL" id="MPL65228.1"/>
    </source>
</evidence>
<proteinExistence type="predicted"/>
<dbReference type="EMBL" id="VSSQ01000027">
    <property type="protein sequence ID" value="MPL65228.1"/>
    <property type="molecule type" value="Genomic_DNA"/>
</dbReference>
<accession>A0A644TE33</accession>